<dbReference type="InterPro" id="IPR053853">
    <property type="entry name" value="FitA-like_RHH"/>
</dbReference>
<dbReference type="GO" id="GO:0006355">
    <property type="term" value="P:regulation of DNA-templated transcription"/>
    <property type="evidence" value="ECO:0007669"/>
    <property type="project" value="InterPro"/>
</dbReference>
<organism evidence="2 3">
    <name type="scientific">Microbulbifer rhizosphaerae</name>
    <dbReference type="NCBI Taxonomy" id="1562603"/>
    <lineage>
        <taxon>Bacteria</taxon>
        <taxon>Pseudomonadati</taxon>
        <taxon>Pseudomonadota</taxon>
        <taxon>Gammaproteobacteria</taxon>
        <taxon>Cellvibrionales</taxon>
        <taxon>Microbulbiferaceae</taxon>
        <taxon>Microbulbifer</taxon>
    </lineage>
</organism>
<keyword evidence="3" id="KW-1185">Reference proteome</keyword>
<evidence type="ECO:0000313" key="3">
    <source>
        <dbReference type="Proteomes" id="UP000535937"/>
    </source>
</evidence>
<dbReference type="Proteomes" id="UP000535937">
    <property type="component" value="Unassembled WGS sequence"/>
</dbReference>
<dbReference type="EMBL" id="JACHWZ010000012">
    <property type="protein sequence ID" value="MBB3061966.1"/>
    <property type="molecule type" value="Genomic_DNA"/>
</dbReference>
<evidence type="ECO:0000259" key="1">
    <source>
        <dbReference type="Pfam" id="PF22513"/>
    </source>
</evidence>
<accession>A0A7W4WCZ4</accession>
<name>A0A7W4WCZ4_9GAMM</name>
<dbReference type="Pfam" id="PF22513">
    <property type="entry name" value="FitA-like_RHH"/>
    <property type="match status" value="1"/>
</dbReference>
<dbReference type="AlphaFoldDB" id="A0A7W4WCZ4"/>
<protein>
    <submittedName>
        <fullName evidence="2">Plasmid stability protein</fullName>
    </submittedName>
</protein>
<dbReference type="Gene3D" id="1.10.1220.10">
    <property type="entry name" value="Met repressor-like"/>
    <property type="match status" value="1"/>
</dbReference>
<comment type="caution">
    <text evidence="2">The sequence shown here is derived from an EMBL/GenBank/DDBJ whole genome shotgun (WGS) entry which is preliminary data.</text>
</comment>
<reference evidence="2 3" key="1">
    <citation type="submission" date="2020-08" db="EMBL/GenBank/DDBJ databases">
        <title>Genomic Encyclopedia of Type Strains, Phase III (KMG-III): the genomes of soil and plant-associated and newly described type strains.</title>
        <authorList>
            <person name="Whitman W."/>
        </authorList>
    </citation>
    <scope>NUCLEOTIDE SEQUENCE [LARGE SCALE GENOMIC DNA]</scope>
    <source>
        <strain evidence="2 3">CECT 8799</strain>
    </source>
</reference>
<dbReference type="InterPro" id="IPR010985">
    <property type="entry name" value="Ribbon_hlx_hlx"/>
</dbReference>
<sequence length="80" mass="9192">MATVTLKNIPDDLYGRLKESAQAHHRSINSELISCLELVLVPRKVTPEERLVRLRSKRPRFDSDAVSVEEIRKAIERGRP</sequence>
<gene>
    <name evidence="2" type="ORF">FHS09_002809</name>
</gene>
<dbReference type="InterPro" id="IPR013321">
    <property type="entry name" value="Arc_rbn_hlx_hlx"/>
</dbReference>
<proteinExistence type="predicted"/>
<evidence type="ECO:0000313" key="2">
    <source>
        <dbReference type="EMBL" id="MBB3061966.1"/>
    </source>
</evidence>
<feature type="domain" description="Antitoxin FitA-like ribbon-helix-helix" evidence="1">
    <location>
        <begin position="2"/>
        <end position="37"/>
    </location>
</feature>
<dbReference type="RefSeq" id="WP_183460825.1">
    <property type="nucleotide sequence ID" value="NZ_JACHWZ010000012.1"/>
</dbReference>
<dbReference type="SUPFAM" id="SSF47598">
    <property type="entry name" value="Ribbon-helix-helix"/>
    <property type="match status" value="1"/>
</dbReference>